<feature type="transmembrane region" description="Helical" evidence="8">
    <location>
        <begin position="305"/>
        <end position="325"/>
    </location>
</feature>
<keyword evidence="5 8" id="KW-1133">Transmembrane helix</keyword>
<protein>
    <submittedName>
        <fullName evidence="10">Monovalent cation/H+ antiporter subunit D</fullName>
    </submittedName>
</protein>
<feature type="transmembrane region" description="Helical" evidence="8">
    <location>
        <begin position="412"/>
        <end position="441"/>
    </location>
</feature>
<organism evidence="10 11">
    <name type="scientific">Thiomicrorhabdus lithotrophica</name>
    <dbReference type="NCBI Taxonomy" id="2949997"/>
    <lineage>
        <taxon>Bacteria</taxon>
        <taxon>Pseudomonadati</taxon>
        <taxon>Pseudomonadota</taxon>
        <taxon>Gammaproteobacteria</taxon>
        <taxon>Thiotrichales</taxon>
        <taxon>Piscirickettsiaceae</taxon>
        <taxon>Thiomicrorhabdus</taxon>
    </lineage>
</organism>
<reference evidence="10 11" key="1">
    <citation type="submission" date="2022-06" db="EMBL/GenBank/DDBJ databases">
        <title>Thiomicrohabdus sp. nov, an obligately chemolithoautotrophic, sulfur-oxidizing bacterium isolated from beach of Guanyin Mountain. Amoy.</title>
        <authorList>
            <person name="Zhu H."/>
        </authorList>
    </citation>
    <scope>NUCLEOTIDE SEQUENCE [LARGE SCALE GENOMIC DNA]</scope>
    <source>
        <strain evidence="10 11">XGS-01</strain>
    </source>
</reference>
<evidence type="ECO:0000256" key="8">
    <source>
        <dbReference type="SAM" id="Phobius"/>
    </source>
</evidence>
<evidence type="ECO:0000256" key="6">
    <source>
        <dbReference type="ARBA" id="ARBA00023136"/>
    </source>
</evidence>
<feature type="transmembrane region" description="Helical" evidence="8">
    <location>
        <begin position="372"/>
        <end position="392"/>
    </location>
</feature>
<dbReference type="RefSeq" id="WP_275594956.1">
    <property type="nucleotide sequence ID" value="NZ_CP102381.1"/>
</dbReference>
<keyword evidence="11" id="KW-1185">Reference proteome</keyword>
<accession>A0ABY8CDF8</accession>
<comment type="similarity">
    <text evidence="2">Belongs to the CPA3 antiporters (TC 2.A.63) subunit D family.</text>
</comment>
<feature type="transmembrane region" description="Helical" evidence="8">
    <location>
        <begin position="65"/>
        <end position="97"/>
    </location>
</feature>
<dbReference type="Proteomes" id="UP001222275">
    <property type="component" value="Chromosome"/>
</dbReference>
<dbReference type="InterPro" id="IPR050586">
    <property type="entry name" value="CPA3_Na-H_Antiporter_D"/>
</dbReference>
<feature type="transmembrane region" description="Helical" evidence="8">
    <location>
        <begin position="273"/>
        <end position="293"/>
    </location>
</feature>
<dbReference type="InterPro" id="IPR003918">
    <property type="entry name" value="NADH_UbQ_OxRdtase"/>
</dbReference>
<feature type="transmembrane region" description="Helical" evidence="8">
    <location>
        <begin position="204"/>
        <end position="230"/>
    </location>
</feature>
<dbReference type="InterPro" id="IPR001750">
    <property type="entry name" value="ND/Mrp_TM"/>
</dbReference>
<evidence type="ECO:0000313" key="10">
    <source>
        <dbReference type="EMBL" id="WEJ62700.1"/>
    </source>
</evidence>
<evidence type="ECO:0000256" key="4">
    <source>
        <dbReference type="ARBA" id="ARBA00022692"/>
    </source>
</evidence>
<keyword evidence="3" id="KW-1003">Cell membrane</keyword>
<sequence>MLLETFMPVLLPLISGILVLLARSGGLELQRLVSLIAVVALIFVNLNAIQIAVQLPPQVYALGNWIAPFGIVMVLDKLSATLVLVTSLLAVAALWYAVRQKIDEQGSHFHVLFHIQLFGLNGAFMTGDVFNLFVFFEVLLLASYGLLLHGGGRLKTRAGLHYVSLNLVGSTLFLFAVGALYGILGTLNLADMAVRISTLSPDDQGVVAAAGLMLLLVFGIKAAMFPLYLWLPQAYANTSAPVAALFAIMTKVGLYAIIRIHGTLFGENAGDLAAIHIPWVLWLGLITLFLAALGAIASRHLREQVAYLVLASVATLLIGIGINNVEAMSATIFYLIHSTLIAGAMFLIADWIRQGRGEAEDQFISAHAMPNAIVVGSIFMVGAIAMTGLPPLSGFIGKLLILSSALTHPQFFWILGVVLVSGLLMIIAMARSGSLLFYNVLPEEKCHTIDGKEVCKTPKTLPLKGAASVIGLLSVAIILVVFAKPFHAFTDSAAAQVFESNLYQQQVLQIKPIANPLKELVE</sequence>
<dbReference type="PANTHER" id="PTHR42703">
    <property type="entry name" value="NADH DEHYDROGENASE"/>
    <property type="match status" value="1"/>
</dbReference>
<evidence type="ECO:0000256" key="2">
    <source>
        <dbReference type="ARBA" id="ARBA00005346"/>
    </source>
</evidence>
<feature type="transmembrane region" description="Helical" evidence="8">
    <location>
        <begin position="132"/>
        <end position="150"/>
    </location>
</feature>
<feature type="transmembrane region" description="Helical" evidence="8">
    <location>
        <begin position="461"/>
        <end position="483"/>
    </location>
</feature>
<feature type="transmembrane region" description="Helical" evidence="8">
    <location>
        <begin position="331"/>
        <end position="352"/>
    </location>
</feature>
<keyword evidence="4 7" id="KW-0812">Transmembrane</keyword>
<feature type="transmembrane region" description="Helical" evidence="8">
    <location>
        <begin position="32"/>
        <end position="53"/>
    </location>
</feature>
<feature type="transmembrane region" description="Helical" evidence="8">
    <location>
        <begin position="242"/>
        <end position="261"/>
    </location>
</feature>
<feature type="transmembrane region" description="Helical" evidence="8">
    <location>
        <begin position="109"/>
        <end position="126"/>
    </location>
</feature>
<evidence type="ECO:0000259" key="9">
    <source>
        <dbReference type="Pfam" id="PF00361"/>
    </source>
</evidence>
<evidence type="ECO:0000256" key="7">
    <source>
        <dbReference type="RuleBase" id="RU000320"/>
    </source>
</evidence>
<gene>
    <name evidence="10" type="ORF">NR989_00210</name>
</gene>
<name>A0ABY8CDF8_9GAMM</name>
<dbReference type="Pfam" id="PF00361">
    <property type="entry name" value="Proton_antipo_M"/>
    <property type="match status" value="1"/>
</dbReference>
<evidence type="ECO:0000313" key="11">
    <source>
        <dbReference type="Proteomes" id="UP001222275"/>
    </source>
</evidence>
<keyword evidence="6 8" id="KW-0472">Membrane</keyword>
<dbReference type="PRINTS" id="PR01437">
    <property type="entry name" value="NUOXDRDTASE4"/>
</dbReference>
<feature type="domain" description="NADH:quinone oxidoreductase/Mrp antiporter transmembrane" evidence="9">
    <location>
        <begin position="127"/>
        <end position="418"/>
    </location>
</feature>
<evidence type="ECO:0000256" key="5">
    <source>
        <dbReference type="ARBA" id="ARBA00022989"/>
    </source>
</evidence>
<comment type="subcellular location">
    <subcellularLocation>
        <location evidence="1">Cell membrane</location>
        <topology evidence="1">Multi-pass membrane protein</topology>
    </subcellularLocation>
    <subcellularLocation>
        <location evidence="7">Membrane</location>
        <topology evidence="7">Multi-pass membrane protein</topology>
    </subcellularLocation>
</comment>
<evidence type="ECO:0000256" key="3">
    <source>
        <dbReference type="ARBA" id="ARBA00022475"/>
    </source>
</evidence>
<feature type="transmembrane region" description="Helical" evidence="8">
    <location>
        <begin position="6"/>
        <end position="25"/>
    </location>
</feature>
<dbReference type="PANTHER" id="PTHR42703:SF1">
    <property type="entry name" value="NA(+)_H(+) ANTIPORTER SUBUNIT D1"/>
    <property type="match status" value="1"/>
</dbReference>
<dbReference type="NCBIfam" id="NF009309">
    <property type="entry name" value="PRK12666.1"/>
    <property type="match status" value="1"/>
</dbReference>
<dbReference type="EMBL" id="CP102381">
    <property type="protein sequence ID" value="WEJ62700.1"/>
    <property type="molecule type" value="Genomic_DNA"/>
</dbReference>
<proteinExistence type="inferred from homology"/>
<feature type="transmembrane region" description="Helical" evidence="8">
    <location>
        <begin position="162"/>
        <end position="184"/>
    </location>
</feature>
<evidence type="ECO:0000256" key="1">
    <source>
        <dbReference type="ARBA" id="ARBA00004651"/>
    </source>
</evidence>